<keyword evidence="2" id="KW-1185">Reference proteome</keyword>
<name>A0ABQ6E360_9GAMM</name>
<dbReference type="SUPFAM" id="SSF53850">
    <property type="entry name" value="Periplasmic binding protein-like II"/>
    <property type="match status" value="1"/>
</dbReference>
<dbReference type="EMBL" id="BSPQ01000013">
    <property type="protein sequence ID" value="GLS91633.1"/>
    <property type="molecule type" value="Genomic_DNA"/>
</dbReference>
<sequence length="151" mass="17513">MMIVVLADNQRKNFDYVTALFEEESYLYARNDLADKIQKNNFSLENQRINIGTYSSEIMYQLIDVDKINNIKLYDGWHVESGLLLVLAGTHLSFLPTHLIENNQFQQQVVALQPKKWHFKSQFSLVLKNHQRSLSPAALAFHNCLMNLQNG</sequence>
<dbReference type="Proteomes" id="UP001157353">
    <property type="component" value="Unassembled WGS sequence"/>
</dbReference>
<comment type="caution">
    <text evidence="1">The sequence shown here is derived from an EMBL/GenBank/DDBJ whole genome shotgun (WGS) entry which is preliminary data.</text>
</comment>
<evidence type="ECO:0000313" key="1">
    <source>
        <dbReference type="EMBL" id="GLS91633.1"/>
    </source>
</evidence>
<reference evidence="2" key="1">
    <citation type="journal article" date="2019" name="Int. J. Syst. Evol. Microbiol.">
        <title>The Global Catalogue of Microorganisms (GCM) 10K type strain sequencing project: providing services to taxonomists for standard genome sequencing and annotation.</title>
        <authorList>
            <consortium name="The Broad Institute Genomics Platform"/>
            <consortium name="The Broad Institute Genome Sequencing Center for Infectious Disease"/>
            <person name="Wu L."/>
            <person name="Ma J."/>
        </authorList>
    </citation>
    <scope>NUCLEOTIDE SEQUENCE [LARGE SCALE GENOMIC DNA]</scope>
    <source>
        <strain evidence="2">NBRC 103166</strain>
    </source>
</reference>
<protein>
    <recommendedName>
        <fullName evidence="3">LysR substrate-binding domain-containing protein</fullName>
    </recommendedName>
</protein>
<evidence type="ECO:0008006" key="3">
    <source>
        <dbReference type="Google" id="ProtNLM"/>
    </source>
</evidence>
<accession>A0ABQ6E360</accession>
<gene>
    <name evidence="1" type="ORF">GCM10007916_27020</name>
</gene>
<proteinExistence type="predicted"/>
<organism evidence="1 2">
    <name type="scientific">Psychromonas marina</name>
    <dbReference type="NCBI Taxonomy" id="88364"/>
    <lineage>
        <taxon>Bacteria</taxon>
        <taxon>Pseudomonadati</taxon>
        <taxon>Pseudomonadota</taxon>
        <taxon>Gammaproteobacteria</taxon>
        <taxon>Alteromonadales</taxon>
        <taxon>Psychromonadaceae</taxon>
        <taxon>Psychromonas</taxon>
    </lineage>
</organism>
<evidence type="ECO:0000313" key="2">
    <source>
        <dbReference type="Proteomes" id="UP001157353"/>
    </source>
</evidence>